<proteinExistence type="predicted"/>
<feature type="region of interest" description="Disordered" evidence="1">
    <location>
        <begin position="366"/>
        <end position="403"/>
    </location>
</feature>
<reference evidence="2" key="1">
    <citation type="submission" date="2015-07" db="EMBL/GenBank/DDBJ databases">
        <title>Adaptation to a free-living lifestyle via gene acquisitions in the diplomonad Trepomonas sp. PC1.</title>
        <authorList>
            <person name="Xu F."/>
            <person name="Jerlstrom-Hultqvist J."/>
            <person name="Kolisko M."/>
            <person name="Simpson A.G.B."/>
            <person name="Roger A.J."/>
            <person name="Svard S.G."/>
            <person name="Andersson J.O."/>
        </authorList>
    </citation>
    <scope>NUCLEOTIDE SEQUENCE</scope>
    <source>
        <strain evidence="2">PC1</strain>
    </source>
</reference>
<feature type="compositionally biased region" description="Basic and acidic residues" evidence="1">
    <location>
        <begin position="389"/>
        <end position="399"/>
    </location>
</feature>
<sequence>IQTLQSNKQLLVDFNNADDWFLKKIMLTLTKLEEKNLESIIEQFMSITESEKFDTIAEEDLDYLFDKLDTVQATQAALRKIFIKFLVRCQNAFVFITSPIECQTLQKMSDLKSACKIILNVNMKQDFVYQIPLSSYVLCHMALTDADSERHFRLSLKTWKTEKESDDLQNLLDSLPEAYNLFPAKYQKWLQIDFNKLQDELLKLCLFSNQFFSEDQRQKFWPRMQYLLTHVQYKSIPDHFIQQFLQNIKNQPLMIQTFCQQFINQLIKADLGAVYITSPMSKTQLLALNDHGLGESCKLILKMSYQQKFSYKISLKCVLAMALQQTGLIRKLIVDWKPVQGGEPQEMSEKLAGVVSALMKLKVEQVEKRSRRGRKEEMRTSELKTSQNRSEKKELRNQRAELQISQKQNYRPEKYKLDSENIQEDDDDEFLKRTANVPNRAFAQFRASTDLELSVPPKIDFQRYTQKHIPEYKNSQYLFLVQQVMESFKVKSCPPLLQIDFSDYQDELIKYLLVFKLTFATQQDFDQNEPRLAFLLQNQKQIPSYIVDQLQIGLQAVKLSKNLKDFEIVCVNFILQLIELEAKVYLSSSVKKSEIQGMYNPEKVFKQILGAEEVQRYVYKVDLLTFLLLLSGENAKQLQKGVDRWEAQE</sequence>
<organism evidence="2">
    <name type="scientific">Trepomonas sp. PC1</name>
    <dbReference type="NCBI Taxonomy" id="1076344"/>
    <lineage>
        <taxon>Eukaryota</taxon>
        <taxon>Metamonada</taxon>
        <taxon>Diplomonadida</taxon>
        <taxon>Hexamitidae</taxon>
        <taxon>Hexamitinae</taxon>
        <taxon>Trepomonas</taxon>
    </lineage>
</organism>
<name>A0A146K2L2_9EUKA</name>
<evidence type="ECO:0000256" key="1">
    <source>
        <dbReference type="SAM" id="MobiDB-lite"/>
    </source>
</evidence>
<feature type="compositionally biased region" description="Basic and acidic residues" evidence="1">
    <location>
        <begin position="366"/>
        <end position="382"/>
    </location>
</feature>
<gene>
    <name evidence="2" type="ORF">TPC1_30381</name>
</gene>
<dbReference type="EMBL" id="GDID01006482">
    <property type="protein sequence ID" value="JAP90124.1"/>
    <property type="molecule type" value="Transcribed_RNA"/>
</dbReference>
<accession>A0A146K2L2</accession>
<dbReference type="AlphaFoldDB" id="A0A146K2L2"/>
<protein>
    <submittedName>
        <fullName evidence="2">Uncharacterized protein</fullName>
    </submittedName>
</protein>
<evidence type="ECO:0000313" key="2">
    <source>
        <dbReference type="EMBL" id="JAP90124.1"/>
    </source>
</evidence>
<feature type="non-terminal residue" evidence="2">
    <location>
        <position position="1"/>
    </location>
</feature>